<dbReference type="AlphaFoldDB" id="A0A2N9LYA9"/>
<accession>A0A2N9LYA9</accession>
<dbReference type="EMBL" id="OKRB01000124">
    <property type="protein sequence ID" value="SPE28172.1"/>
    <property type="molecule type" value="Genomic_DNA"/>
</dbReference>
<protein>
    <submittedName>
        <fullName evidence="1">Uncharacterized protein</fullName>
    </submittedName>
</protein>
<proteinExistence type="predicted"/>
<reference evidence="2" key="1">
    <citation type="submission" date="2018-02" db="EMBL/GenBank/DDBJ databases">
        <authorList>
            <person name="Hausmann B."/>
        </authorList>
    </citation>
    <scope>NUCLEOTIDE SEQUENCE [LARGE SCALE GENOMIC DNA]</scope>
    <source>
        <strain evidence="2">Peat soil MAG SbA5</strain>
    </source>
</reference>
<sequence>MFMLPEGGNCGYARLCGPGGPDDSRSGDRRYKQFGRSAGLRDAFHTTRPRRTAIGTTFRVSGRAAMSPVVPFPLGNPVKIGLIYPRA</sequence>
<gene>
    <name evidence="1" type="ORF">SBA5_640010</name>
</gene>
<evidence type="ECO:0000313" key="1">
    <source>
        <dbReference type="EMBL" id="SPE28172.1"/>
    </source>
</evidence>
<evidence type="ECO:0000313" key="2">
    <source>
        <dbReference type="Proteomes" id="UP000239735"/>
    </source>
</evidence>
<dbReference type="Proteomes" id="UP000239735">
    <property type="component" value="Unassembled WGS sequence"/>
</dbReference>
<name>A0A2N9LYA9_9BACT</name>
<organism evidence="1 2">
    <name type="scientific">Candidatus Sulfuritelmatomonas gaucii</name>
    <dbReference type="NCBI Taxonomy" id="2043161"/>
    <lineage>
        <taxon>Bacteria</taxon>
        <taxon>Pseudomonadati</taxon>
        <taxon>Acidobacteriota</taxon>
        <taxon>Terriglobia</taxon>
        <taxon>Terriglobales</taxon>
        <taxon>Acidobacteriaceae</taxon>
        <taxon>Candidatus Sulfuritelmatomonas</taxon>
    </lineage>
</organism>